<dbReference type="PANTHER" id="PTHR45790:SF3">
    <property type="entry name" value="S-ADENOSYL-L-METHIONINE-DEPENDENT UROPORPHYRINOGEN III METHYLTRANSFERASE, CHLOROPLASTIC"/>
    <property type="match status" value="1"/>
</dbReference>
<evidence type="ECO:0000313" key="10">
    <source>
        <dbReference type="EMBL" id="TSB47245.1"/>
    </source>
</evidence>
<dbReference type="InterPro" id="IPR000878">
    <property type="entry name" value="4pyrrol_Mease"/>
</dbReference>
<evidence type="ECO:0000256" key="7">
    <source>
        <dbReference type="ARBA" id="ARBA00023244"/>
    </source>
</evidence>
<dbReference type="OrthoDB" id="9815856at2"/>
<comment type="similarity">
    <text evidence="1">Belongs to the precorrin methyltransferase family.</text>
</comment>
<dbReference type="EMBL" id="VLXZ01000003">
    <property type="protein sequence ID" value="TSB47245.1"/>
    <property type="molecule type" value="Genomic_DNA"/>
</dbReference>
<dbReference type="GO" id="GO:0019354">
    <property type="term" value="P:siroheme biosynthetic process"/>
    <property type="evidence" value="ECO:0007669"/>
    <property type="project" value="InterPro"/>
</dbReference>
<dbReference type="Proteomes" id="UP000318521">
    <property type="component" value="Unassembled WGS sequence"/>
</dbReference>
<gene>
    <name evidence="10" type="primary">cobA</name>
    <name evidence="10" type="ORF">FN960_05760</name>
</gene>
<dbReference type="InterPro" id="IPR050161">
    <property type="entry name" value="Siro_Cobalamin_biosynth"/>
</dbReference>
<dbReference type="NCBIfam" id="TIGR01469">
    <property type="entry name" value="cobA_cysG_Cterm"/>
    <property type="match status" value="1"/>
</dbReference>
<dbReference type="FunFam" id="3.30.950.10:FF:000001">
    <property type="entry name" value="Siroheme synthase"/>
    <property type="match status" value="1"/>
</dbReference>
<evidence type="ECO:0000256" key="1">
    <source>
        <dbReference type="ARBA" id="ARBA00005879"/>
    </source>
</evidence>
<dbReference type="GO" id="GO:0032259">
    <property type="term" value="P:methylation"/>
    <property type="evidence" value="ECO:0007669"/>
    <property type="project" value="UniProtKB-KW"/>
</dbReference>
<dbReference type="Pfam" id="PF00590">
    <property type="entry name" value="TP_methylase"/>
    <property type="match status" value="1"/>
</dbReference>
<accession>A0A554A0M8</accession>
<evidence type="ECO:0000256" key="6">
    <source>
        <dbReference type="ARBA" id="ARBA00022691"/>
    </source>
</evidence>
<keyword evidence="6" id="KW-0949">S-adenosyl-L-methionine</keyword>
<keyword evidence="7" id="KW-0627">Porphyrin biosynthesis</keyword>
<feature type="domain" description="Tetrapyrrole methylase" evidence="9">
    <location>
        <begin position="10"/>
        <end position="219"/>
    </location>
</feature>
<dbReference type="NCBIfam" id="NF004790">
    <property type="entry name" value="PRK06136.1"/>
    <property type="match status" value="1"/>
</dbReference>
<sequence>MEKILKQGCVYFVGAGPGDLELITVKGLRLLQEADVIIFDRLVHPFLLKNTKAKLIYCGKQPCKHTLRQEDIQKELLIHAKRGLKVVRLKGGDPSIFGRVGEEAELCARHQVEYEIIPGITSGSAAGIYSGVPLTYRGLSGSVATVTGHTCTKDGKPAVNWKELAGAVDTIVFYMGVKHLRTIATELTKNGMDKKMPVLIVQWGTYGKQRSLEGTLSTIVNQAELVGMENPAVIIVGNVVKLRSKISWFENKPLSGVGILYPTSKQDLIIEGVKSQGADIYPCSFSPRTLKLDRERMIVTRLIEDKHINTILLTDIQDCLEFFEFIDLSGINFEDLKSCRWICQGKETLLYLESHGIKASRVMEEDPIIEACIPFKVKEIRHT</sequence>
<keyword evidence="5 10" id="KW-0808">Transferase</keyword>
<dbReference type="FunFam" id="3.40.1010.10:FF:000001">
    <property type="entry name" value="Siroheme synthase"/>
    <property type="match status" value="1"/>
</dbReference>
<dbReference type="Gene3D" id="3.40.1010.10">
    <property type="entry name" value="Cobalt-precorrin-4 Transmethylase, Domain 1"/>
    <property type="match status" value="1"/>
</dbReference>
<dbReference type="InterPro" id="IPR035996">
    <property type="entry name" value="4pyrrol_Methylase_sf"/>
</dbReference>
<dbReference type="PROSITE" id="PS00839">
    <property type="entry name" value="SUMT_1"/>
    <property type="match status" value="1"/>
</dbReference>
<dbReference type="InterPro" id="IPR006366">
    <property type="entry name" value="CobA/CysG_C"/>
</dbReference>
<reference evidence="10 11" key="1">
    <citation type="submission" date="2019-07" db="EMBL/GenBank/DDBJ databases">
        <authorList>
            <person name="Park Y.J."/>
            <person name="Jeong S.E."/>
            <person name="Jung H.S."/>
        </authorList>
    </citation>
    <scope>NUCLEOTIDE SEQUENCE [LARGE SCALE GENOMIC DNA]</scope>
    <source>
        <strain evidence="11">P16(2019)</strain>
    </source>
</reference>
<dbReference type="InterPro" id="IPR003043">
    <property type="entry name" value="Uropor_MeTrfase_CS"/>
</dbReference>
<dbReference type="EC" id="2.1.1.107" evidence="2"/>
<dbReference type="SUPFAM" id="SSF53790">
    <property type="entry name" value="Tetrapyrrole methylase"/>
    <property type="match status" value="1"/>
</dbReference>
<name>A0A554A0M8_9BACI</name>
<dbReference type="Gene3D" id="3.30.950.10">
    <property type="entry name" value="Methyltransferase, Cobalt-precorrin-4 Transmethylase, Domain 2"/>
    <property type="match status" value="1"/>
</dbReference>
<dbReference type="GO" id="GO:0004851">
    <property type="term" value="F:uroporphyrin-III C-methyltransferase activity"/>
    <property type="evidence" value="ECO:0007669"/>
    <property type="project" value="UniProtKB-EC"/>
</dbReference>
<organism evidence="10 11">
    <name type="scientific">Alkalicoccobacillus porphyridii</name>
    <dbReference type="NCBI Taxonomy" id="2597270"/>
    <lineage>
        <taxon>Bacteria</taxon>
        <taxon>Bacillati</taxon>
        <taxon>Bacillota</taxon>
        <taxon>Bacilli</taxon>
        <taxon>Bacillales</taxon>
        <taxon>Bacillaceae</taxon>
        <taxon>Alkalicoccobacillus</taxon>
    </lineage>
</organism>
<dbReference type="InterPro" id="IPR014776">
    <property type="entry name" value="4pyrrole_Mease_sub2"/>
</dbReference>
<protein>
    <recommendedName>
        <fullName evidence="3">Uroporphyrinogen-III C-methyltransferase</fullName>
        <ecNumber evidence="2">2.1.1.107</ecNumber>
    </recommendedName>
    <alternativeName>
        <fullName evidence="8">Uroporphyrinogen III methylase</fullName>
    </alternativeName>
</protein>
<keyword evidence="4 10" id="KW-0489">Methyltransferase</keyword>
<dbReference type="AlphaFoldDB" id="A0A554A0M8"/>
<evidence type="ECO:0000256" key="5">
    <source>
        <dbReference type="ARBA" id="ARBA00022679"/>
    </source>
</evidence>
<evidence type="ECO:0000256" key="8">
    <source>
        <dbReference type="ARBA" id="ARBA00079776"/>
    </source>
</evidence>
<evidence type="ECO:0000256" key="4">
    <source>
        <dbReference type="ARBA" id="ARBA00022603"/>
    </source>
</evidence>
<evidence type="ECO:0000256" key="3">
    <source>
        <dbReference type="ARBA" id="ARBA00018323"/>
    </source>
</evidence>
<evidence type="ECO:0000256" key="2">
    <source>
        <dbReference type="ARBA" id="ARBA00012162"/>
    </source>
</evidence>
<keyword evidence="11" id="KW-1185">Reference proteome</keyword>
<comment type="caution">
    <text evidence="10">The sequence shown here is derived from an EMBL/GenBank/DDBJ whole genome shotgun (WGS) entry which is preliminary data.</text>
</comment>
<dbReference type="PANTHER" id="PTHR45790">
    <property type="entry name" value="SIROHEME SYNTHASE-RELATED"/>
    <property type="match status" value="1"/>
</dbReference>
<proteinExistence type="inferred from homology"/>
<dbReference type="InterPro" id="IPR014777">
    <property type="entry name" value="4pyrrole_Mease_sub1"/>
</dbReference>
<evidence type="ECO:0000259" key="9">
    <source>
        <dbReference type="Pfam" id="PF00590"/>
    </source>
</evidence>
<evidence type="ECO:0000313" key="11">
    <source>
        <dbReference type="Proteomes" id="UP000318521"/>
    </source>
</evidence>
<dbReference type="CDD" id="cd11642">
    <property type="entry name" value="SUMT"/>
    <property type="match status" value="1"/>
</dbReference>